<reference evidence="1 2" key="1">
    <citation type="submission" date="2016-02" db="EMBL/GenBank/DDBJ databases">
        <title>Discovery of a natural microsporidian pathogen with a broad tissue tropism in Caenorhabditis elegans.</title>
        <authorList>
            <person name="Luallen R.J."/>
            <person name="Reinke A.W."/>
            <person name="Tong L."/>
            <person name="Botts M.R."/>
            <person name="Felix M.-A."/>
            <person name="Troemel E.R."/>
        </authorList>
    </citation>
    <scope>NUCLEOTIDE SEQUENCE [LARGE SCALE GENOMIC DNA]</scope>
    <source>
        <strain evidence="1 2">JUm2807</strain>
    </source>
</reference>
<protein>
    <submittedName>
        <fullName evidence="1">Uncharacterized protein</fullName>
    </submittedName>
</protein>
<dbReference type="VEuPathDB" id="MicrosporidiaDB:NEDG_01992"/>
<dbReference type="AlphaFoldDB" id="A0A177EGB4"/>
<evidence type="ECO:0000313" key="2">
    <source>
        <dbReference type="Proteomes" id="UP000185944"/>
    </source>
</evidence>
<gene>
    <name evidence="1" type="ORF">NEDG_01992</name>
</gene>
<organism evidence="1 2">
    <name type="scientific">Nematocida displodere</name>
    <dbReference type="NCBI Taxonomy" id="1805483"/>
    <lineage>
        <taxon>Eukaryota</taxon>
        <taxon>Fungi</taxon>
        <taxon>Fungi incertae sedis</taxon>
        <taxon>Microsporidia</taxon>
        <taxon>Nematocida</taxon>
    </lineage>
</organism>
<comment type="caution">
    <text evidence="1">The sequence shown here is derived from an EMBL/GenBank/DDBJ whole genome shotgun (WGS) entry which is preliminary data.</text>
</comment>
<name>A0A177EGB4_9MICR</name>
<accession>A0A177EGB4</accession>
<evidence type="ECO:0000313" key="1">
    <source>
        <dbReference type="EMBL" id="OAG30450.1"/>
    </source>
</evidence>
<keyword evidence="2" id="KW-1185">Reference proteome</keyword>
<sequence length="169" mass="19157">MLIPGFIKTRLLSLKYYLLQYTEEEITARKALSNVCADSAKEVGMLIAGAFMASKVMSVSLRVAFERLQAQESVLFPKSKQYYKSLLFLQKVAMQSEHAQNIVRDNYLRILPFAFYNKNYCSVTVAIRLLAISVLKLVNSQRFDGEASHTTFVTCVSHGKHPMEESCDD</sequence>
<dbReference type="GeneID" id="93648342"/>
<dbReference type="OrthoDB" id="2186988at2759"/>
<dbReference type="Proteomes" id="UP000185944">
    <property type="component" value="Unassembled WGS sequence"/>
</dbReference>
<dbReference type="RefSeq" id="XP_067544707.1">
    <property type="nucleotide sequence ID" value="XM_067689410.1"/>
</dbReference>
<proteinExistence type="predicted"/>
<dbReference type="EMBL" id="LTDL01000028">
    <property type="protein sequence ID" value="OAG30450.1"/>
    <property type="molecule type" value="Genomic_DNA"/>
</dbReference>